<keyword evidence="3" id="KW-1185">Reference proteome</keyword>
<proteinExistence type="predicted"/>
<gene>
    <name evidence="2" type="ORF">GCM10008906_14050</name>
</gene>
<dbReference type="Pfam" id="PF06114">
    <property type="entry name" value="Peptidase_M78"/>
    <property type="match status" value="1"/>
</dbReference>
<feature type="domain" description="IrrE N-terminal-like" evidence="1">
    <location>
        <begin position="27"/>
        <end position="136"/>
    </location>
</feature>
<dbReference type="RefSeq" id="WP_343760270.1">
    <property type="nucleotide sequence ID" value="NZ_BAAACG010000008.1"/>
</dbReference>
<name>A0ABP3URZ9_9CLOT</name>
<evidence type="ECO:0000313" key="3">
    <source>
        <dbReference type="Proteomes" id="UP001501510"/>
    </source>
</evidence>
<evidence type="ECO:0000259" key="1">
    <source>
        <dbReference type="Pfam" id="PF06114"/>
    </source>
</evidence>
<protein>
    <recommendedName>
        <fullName evidence="1">IrrE N-terminal-like domain-containing protein</fullName>
    </recommendedName>
</protein>
<dbReference type="Gene3D" id="1.10.10.2910">
    <property type="match status" value="1"/>
</dbReference>
<accession>A0ABP3URZ9</accession>
<comment type="caution">
    <text evidence="2">The sequence shown here is derived from an EMBL/GenBank/DDBJ whole genome shotgun (WGS) entry which is preliminary data.</text>
</comment>
<sequence>MQDSIKKQANSLITKYNTNNPFELADYLGFITIITPLDNNISGISQNLKKNIVIYVNSELDYYKKLIVAAHGLGHAILHKETDTIFLEYTNICLQNKYEREADSFAIELLLYNKQSYKYKENVINKTSAKERLNLSMLNFKFPHSY</sequence>
<reference evidence="3" key="1">
    <citation type="journal article" date="2019" name="Int. J. Syst. Evol. Microbiol.">
        <title>The Global Catalogue of Microorganisms (GCM) 10K type strain sequencing project: providing services to taxonomists for standard genome sequencing and annotation.</title>
        <authorList>
            <consortium name="The Broad Institute Genomics Platform"/>
            <consortium name="The Broad Institute Genome Sequencing Center for Infectious Disease"/>
            <person name="Wu L."/>
            <person name="Ma J."/>
        </authorList>
    </citation>
    <scope>NUCLEOTIDE SEQUENCE [LARGE SCALE GENOMIC DNA]</scope>
    <source>
        <strain evidence="3">JCM 1407</strain>
    </source>
</reference>
<dbReference type="Proteomes" id="UP001501510">
    <property type="component" value="Unassembled WGS sequence"/>
</dbReference>
<organism evidence="2 3">
    <name type="scientific">Clostridium oceanicum</name>
    <dbReference type="NCBI Taxonomy" id="1543"/>
    <lineage>
        <taxon>Bacteria</taxon>
        <taxon>Bacillati</taxon>
        <taxon>Bacillota</taxon>
        <taxon>Clostridia</taxon>
        <taxon>Eubacteriales</taxon>
        <taxon>Clostridiaceae</taxon>
        <taxon>Clostridium</taxon>
    </lineage>
</organism>
<dbReference type="EMBL" id="BAAACG010000008">
    <property type="protein sequence ID" value="GAA0737653.1"/>
    <property type="molecule type" value="Genomic_DNA"/>
</dbReference>
<dbReference type="InterPro" id="IPR010359">
    <property type="entry name" value="IrrE_HExxH"/>
</dbReference>
<evidence type="ECO:0000313" key="2">
    <source>
        <dbReference type="EMBL" id="GAA0737653.1"/>
    </source>
</evidence>